<evidence type="ECO:0000256" key="1">
    <source>
        <dbReference type="SAM" id="MobiDB-lite"/>
    </source>
</evidence>
<dbReference type="Proteomes" id="UP000289738">
    <property type="component" value="Chromosome B09"/>
</dbReference>
<dbReference type="EMBL" id="SDMP01000019">
    <property type="protein sequence ID" value="RYQ90008.1"/>
    <property type="molecule type" value="Genomic_DNA"/>
</dbReference>
<evidence type="ECO:0000313" key="3">
    <source>
        <dbReference type="Proteomes" id="UP000289738"/>
    </source>
</evidence>
<name>A0A444XK09_ARAHY</name>
<dbReference type="AlphaFoldDB" id="A0A444XK09"/>
<proteinExistence type="predicted"/>
<protein>
    <submittedName>
        <fullName evidence="2">Uncharacterized protein</fullName>
    </submittedName>
</protein>
<sequence>MPPSCFASHRRRTHKAAAVGG</sequence>
<keyword evidence="3" id="KW-1185">Reference proteome</keyword>
<comment type="caution">
    <text evidence="2">The sequence shown here is derived from an EMBL/GenBank/DDBJ whole genome shotgun (WGS) entry which is preliminary data.</text>
</comment>
<accession>A0A444XK09</accession>
<evidence type="ECO:0000313" key="2">
    <source>
        <dbReference type="EMBL" id="RYQ90008.1"/>
    </source>
</evidence>
<feature type="region of interest" description="Disordered" evidence="1">
    <location>
        <begin position="1"/>
        <end position="21"/>
    </location>
</feature>
<reference evidence="2 3" key="1">
    <citation type="submission" date="2019-01" db="EMBL/GenBank/DDBJ databases">
        <title>Sequencing of cultivated peanut Arachis hypogaea provides insights into genome evolution and oil improvement.</title>
        <authorList>
            <person name="Chen X."/>
        </authorList>
    </citation>
    <scope>NUCLEOTIDE SEQUENCE [LARGE SCALE GENOMIC DNA]</scope>
    <source>
        <strain evidence="3">cv. Fuhuasheng</strain>
        <tissue evidence="2">Leaves</tissue>
    </source>
</reference>
<gene>
    <name evidence="2" type="ORF">Ahy_B09g096340</name>
</gene>
<organism evidence="2 3">
    <name type="scientific">Arachis hypogaea</name>
    <name type="common">Peanut</name>
    <dbReference type="NCBI Taxonomy" id="3818"/>
    <lineage>
        <taxon>Eukaryota</taxon>
        <taxon>Viridiplantae</taxon>
        <taxon>Streptophyta</taxon>
        <taxon>Embryophyta</taxon>
        <taxon>Tracheophyta</taxon>
        <taxon>Spermatophyta</taxon>
        <taxon>Magnoliopsida</taxon>
        <taxon>eudicotyledons</taxon>
        <taxon>Gunneridae</taxon>
        <taxon>Pentapetalae</taxon>
        <taxon>rosids</taxon>
        <taxon>fabids</taxon>
        <taxon>Fabales</taxon>
        <taxon>Fabaceae</taxon>
        <taxon>Papilionoideae</taxon>
        <taxon>50 kb inversion clade</taxon>
        <taxon>dalbergioids sensu lato</taxon>
        <taxon>Dalbergieae</taxon>
        <taxon>Pterocarpus clade</taxon>
        <taxon>Arachis</taxon>
    </lineage>
</organism>